<keyword evidence="2" id="KW-0645">Protease</keyword>
<feature type="domain" description="Prohead serine protease" evidence="5">
    <location>
        <begin position="13"/>
        <end position="149"/>
    </location>
</feature>
<dbReference type="Pfam" id="PF04586">
    <property type="entry name" value="Peptidase_S78"/>
    <property type="match status" value="1"/>
</dbReference>
<dbReference type="GO" id="GO:0006508">
    <property type="term" value="P:proteolysis"/>
    <property type="evidence" value="ECO:0007669"/>
    <property type="project" value="UniProtKB-KW"/>
</dbReference>
<dbReference type="GO" id="GO:0008233">
    <property type="term" value="F:peptidase activity"/>
    <property type="evidence" value="ECO:0007669"/>
    <property type="project" value="UniProtKB-KW"/>
</dbReference>
<evidence type="ECO:0000256" key="1">
    <source>
        <dbReference type="ARBA" id="ARBA00022612"/>
    </source>
</evidence>
<dbReference type="SUPFAM" id="SSF50789">
    <property type="entry name" value="Herpes virus serine proteinase, assemblin"/>
    <property type="match status" value="1"/>
</dbReference>
<protein>
    <recommendedName>
        <fullName evidence="5">Prohead serine protease domain-containing protein</fullName>
    </recommendedName>
</protein>
<dbReference type="InterPro" id="IPR054613">
    <property type="entry name" value="Peptidase_S78_dom"/>
</dbReference>
<evidence type="ECO:0000256" key="2">
    <source>
        <dbReference type="ARBA" id="ARBA00022670"/>
    </source>
</evidence>
<evidence type="ECO:0000256" key="4">
    <source>
        <dbReference type="SAM" id="Coils"/>
    </source>
</evidence>
<dbReference type="Proteomes" id="UP000219573">
    <property type="component" value="Unassembled WGS sequence"/>
</dbReference>
<keyword evidence="3" id="KW-0378">Hydrolase</keyword>
<dbReference type="RefSeq" id="WP_097019676.1">
    <property type="nucleotide sequence ID" value="NZ_OBDZ01000059.1"/>
</dbReference>
<dbReference type="InterPro" id="IPR006433">
    <property type="entry name" value="Prohead_protease"/>
</dbReference>
<accession>A0A285IIN9</accession>
<keyword evidence="7" id="KW-1185">Reference proteome</keyword>
<keyword evidence="1" id="KW-1188">Viral release from host cell</keyword>
<sequence length="207" mass="23591">MQYKTKRVPFELKNFDQETGIFTGYAAVFGNVDDGGDLIQPGAFTKTLKHNKDRIKICWQHDPYSPIGKPIEMKEDKKGLFVKGQISNTSLGKDVKILLKDGVINELSIGYDTVKKEWKDGVRHLKELKLYEFSPVTWAMNDEALITSVKANEDIKEVLTKTIELLDRLLEKTEVKEKDSSELEMERLVTSIDSLEKNIGNKLKKAN</sequence>
<evidence type="ECO:0000313" key="7">
    <source>
        <dbReference type="Proteomes" id="UP000219573"/>
    </source>
</evidence>
<dbReference type="NCBIfam" id="TIGR01543">
    <property type="entry name" value="proheadase_HK97"/>
    <property type="match status" value="1"/>
</dbReference>
<reference evidence="7" key="1">
    <citation type="submission" date="2017-09" db="EMBL/GenBank/DDBJ databases">
        <authorList>
            <person name="Varghese N."/>
            <person name="Submissions S."/>
        </authorList>
    </citation>
    <scope>NUCLEOTIDE SEQUENCE [LARGE SCALE GENOMIC DNA]</scope>
    <source>
        <strain evidence="7">MSL47</strain>
    </source>
</reference>
<name>A0A285IIN9_9FIRM</name>
<proteinExistence type="predicted"/>
<evidence type="ECO:0000259" key="5">
    <source>
        <dbReference type="Pfam" id="PF04586"/>
    </source>
</evidence>
<feature type="coiled-coil region" evidence="4">
    <location>
        <begin position="166"/>
        <end position="198"/>
    </location>
</feature>
<keyword evidence="4" id="KW-0175">Coiled coil</keyword>
<organism evidence="6 7">
    <name type="scientific">Orenia metallireducens</name>
    <dbReference type="NCBI Taxonomy" id="1413210"/>
    <lineage>
        <taxon>Bacteria</taxon>
        <taxon>Bacillati</taxon>
        <taxon>Bacillota</taxon>
        <taxon>Clostridia</taxon>
        <taxon>Halanaerobiales</taxon>
        <taxon>Halobacteroidaceae</taxon>
        <taxon>Orenia</taxon>
    </lineage>
</organism>
<dbReference type="OrthoDB" id="64791at2"/>
<evidence type="ECO:0000313" key="6">
    <source>
        <dbReference type="EMBL" id="SNY47814.1"/>
    </source>
</evidence>
<gene>
    <name evidence="6" type="ORF">SAMN06265827_1593</name>
</gene>
<dbReference type="EMBL" id="OBDZ01000059">
    <property type="protein sequence ID" value="SNY47814.1"/>
    <property type="molecule type" value="Genomic_DNA"/>
</dbReference>
<evidence type="ECO:0000256" key="3">
    <source>
        <dbReference type="ARBA" id="ARBA00022801"/>
    </source>
</evidence>
<dbReference type="AlphaFoldDB" id="A0A285IIN9"/>